<dbReference type="InterPro" id="IPR001279">
    <property type="entry name" value="Metallo-B-lactamas"/>
</dbReference>
<dbReference type="EMBL" id="PSZM01000041">
    <property type="protein sequence ID" value="PQL91301.1"/>
    <property type="molecule type" value="Genomic_DNA"/>
</dbReference>
<comment type="caution">
    <text evidence="2">The sequence shown here is derived from an EMBL/GenBank/DDBJ whole genome shotgun (WGS) entry which is preliminary data.</text>
</comment>
<reference evidence="2 3" key="1">
    <citation type="submission" date="2018-02" db="EMBL/GenBank/DDBJ databases">
        <title>Genome sequences of Apibacter spp., gut symbionts of Asian honey bees.</title>
        <authorList>
            <person name="Kwong W.K."/>
            <person name="Steele M.I."/>
            <person name="Moran N.A."/>
        </authorList>
    </citation>
    <scope>NUCLEOTIDE SEQUENCE [LARGE SCALE GENOMIC DNA]</scope>
    <source>
        <strain evidence="3">wkB301</strain>
    </source>
</reference>
<dbReference type="Pfam" id="PF12706">
    <property type="entry name" value="Lactamase_B_2"/>
    <property type="match status" value="1"/>
</dbReference>
<dbReference type="InterPro" id="IPR036866">
    <property type="entry name" value="RibonucZ/Hydroxyglut_hydro"/>
</dbReference>
<name>A0A2S8A9S4_9FLAO</name>
<dbReference type="PANTHER" id="PTHR42663">
    <property type="entry name" value="HYDROLASE C777.06C-RELATED-RELATED"/>
    <property type="match status" value="1"/>
</dbReference>
<organism evidence="2 3">
    <name type="scientific">Apibacter adventoris</name>
    <dbReference type="NCBI Taxonomy" id="1679466"/>
    <lineage>
        <taxon>Bacteria</taxon>
        <taxon>Pseudomonadati</taxon>
        <taxon>Bacteroidota</taxon>
        <taxon>Flavobacteriia</taxon>
        <taxon>Flavobacteriales</taxon>
        <taxon>Weeksellaceae</taxon>
        <taxon>Apibacter</taxon>
    </lineage>
</organism>
<keyword evidence="3" id="KW-1185">Reference proteome</keyword>
<dbReference type="Gene3D" id="3.60.15.10">
    <property type="entry name" value="Ribonuclease Z/Hydroxyacylglutathione hydrolase-like"/>
    <property type="match status" value="1"/>
</dbReference>
<dbReference type="AlphaFoldDB" id="A0A2S8A9S4"/>
<evidence type="ECO:0000259" key="1">
    <source>
        <dbReference type="SMART" id="SM00849"/>
    </source>
</evidence>
<dbReference type="RefSeq" id="WP_105247191.1">
    <property type="nucleotide sequence ID" value="NZ_PSZM01000041.1"/>
</dbReference>
<dbReference type="CDD" id="cd16279">
    <property type="entry name" value="metallo-hydrolase-like_MBL-fold"/>
    <property type="match status" value="1"/>
</dbReference>
<sequence length="257" mass="29091">MVLQKSNITFLGTGTSQGIPVIGSNHPVCKSTNPKDKRLRTSAIVKHGGLDLLIDCGPDFRQQMLRENRSNVDAVLLTHEHTDHVGGLDDLRPINFIKGEDIPIYGLSRVLEDVKRRYSYAFAENKYPGVPSFQLYPVENNFEINHISIKPIHIIHGKLPILGYRIGGLTYITDASFIREKEIEKIKNSDILVINALRLNPHHSHFNLAQALNIIERSSPKKAYLTHISFHLGFHDEVQKILPENVFLAYDGLQLDF</sequence>
<accession>A0A2S8A9S4</accession>
<evidence type="ECO:0000313" key="2">
    <source>
        <dbReference type="EMBL" id="PQL91301.1"/>
    </source>
</evidence>
<dbReference type="GO" id="GO:0016787">
    <property type="term" value="F:hydrolase activity"/>
    <property type="evidence" value="ECO:0007669"/>
    <property type="project" value="UniProtKB-KW"/>
</dbReference>
<dbReference type="Proteomes" id="UP000238042">
    <property type="component" value="Unassembled WGS sequence"/>
</dbReference>
<dbReference type="OrthoDB" id="9781189at2"/>
<evidence type="ECO:0000313" key="3">
    <source>
        <dbReference type="Proteomes" id="UP000238042"/>
    </source>
</evidence>
<proteinExistence type="predicted"/>
<dbReference type="PANTHER" id="PTHR42663:SF6">
    <property type="entry name" value="HYDROLASE C777.06C-RELATED"/>
    <property type="match status" value="1"/>
</dbReference>
<feature type="domain" description="Metallo-beta-lactamase" evidence="1">
    <location>
        <begin position="39"/>
        <end position="227"/>
    </location>
</feature>
<dbReference type="SUPFAM" id="SSF56281">
    <property type="entry name" value="Metallo-hydrolase/oxidoreductase"/>
    <property type="match status" value="1"/>
</dbReference>
<gene>
    <name evidence="2" type="ORF">C4S77_08560</name>
</gene>
<keyword evidence="2" id="KW-0378">Hydrolase</keyword>
<dbReference type="SMART" id="SM00849">
    <property type="entry name" value="Lactamase_B"/>
    <property type="match status" value="1"/>
</dbReference>
<protein>
    <submittedName>
        <fullName evidence="2">MBL fold metallo-hydrolase</fullName>
    </submittedName>
</protein>